<evidence type="ECO:0000313" key="2">
    <source>
        <dbReference type="EMBL" id="RGZ75186.1"/>
    </source>
</evidence>
<evidence type="ECO:0000256" key="1">
    <source>
        <dbReference type="SAM" id="Coils"/>
    </source>
</evidence>
<keyword evidence="1" id="KW-0175">Coiled coil</keyword>
<protein>
    <submittedName>
        <fullName evidence="4">Uncharacterized protein</fullName>
    </submittedName>
</protein>
<accession>A0A396FIL8</accession>
<dbReference type="Proteomes" id="UP000266698">
    <property type="component" value="Unassembled WGS sequence"/>
</dbReference>
<reference evidence="5 6" key="1">
    <citation type="submission" date="2018-08" db="EMBL/GenBank/DDBJ databases">
        <title>A genome reference for cultivated species of the human gut microbiota.</title>
        <authorList>
            <person name="Zou Y."/>
            <person name="Xue W."/>
            <person name="Luo G."/>
        </authorList>
    </citation>
    <scope>NUCLEOTIDE SEQUENCE [LARGE SCALE GENOMIC DNA]</scope>
    <source>
        <strain evidence="4 5">AF36-2BH</strain>
        <strain evidence="3 7">AM47-6BH</strain>
        <strain evidence="2 6">AM48-7</strain>
    </source>
</reference>
<dbReference type="AlphaFoldDB" id="A0A396FIL8"/>
<gene>
    <name evidence="4" type="ORF">DW001_12410</name>
    <name evidence="3" type="ORF">DW967_09580</name>
    <name evidence="2" type="ORF">DW975_07565</name>
</gene>
<dbReference type="Proteomes" id="UP000283721">
    <property type="component" value="Unassembled WGS sequence"/>
</dbReference>
<evidence type="ECO:0000313" key="3">
    <source>
        <dbReference type="EMBL" id="RGZ91978.1"/>
    </source>
</evidence>
<organism evidence="4 5">
    <name type="scientific">Agathobacter rectalis</name>
    <dbReference type="NCBI Taxonomy" id="39491"/>
    <lineage>
        <taxon>Bacteria</taxon>
        <taxon>Bacillati</taxon>
        <taxon>Bacillota</taxon>
        <taxon>Clostridia</taxon>
        <taxon>Lachnospirales</taxon>
        <taxon>Lachnospiraceae</taxon>
        <taxon>Agathobacter</taxon>
    </lineage>
</organism>
<sequence>MRIQLHGYSYGIENVEKHNISVSRLTNEKLHFIEIRLNIDNDEVQNFKKLFNECNNGDLVIIDLDPEIDNHRFKGKICSSSSSNRVDYNTFIIELEECSNKSIDKIEIEGMCLKPYEISQEISKNAVIINAKVNVDSEQFNIINKLNIREERYFNVKRVGIDDGSLQMRFGRNLWSEKDGNIKMALVLVEKEYDNTDDNYHGFSEPELSIAIKQIKQLRAINVRLLDILNENNLISKEQKEAIETELTKEELKKESYIYSQVDDIDEWW</sequence>
<feature type="coiled-coil region" evidence="1">
    <location>
        <begin position="226"/>
        <end position="255"/>
    </location>
</feature>
<evidence type="ECO:0000313" key="7">
    <source>
        <dbReference type="Proteomes" id="UP000283721"/>
    </source>
</evidence>
<name>A0A396FIL8_9FIRM</name>
<evidence type="ECO:0000313" key="6">
    <source>
        <dbReference type="Proteomes" id="UP000283431"/>
    </source>
</evidence>
<evidence type="ECO:0000313" key="4">
    <source>
        <dbReference type="EMBL" id="RHL77213.1"/>
    </source>
</evidence>
<comment type="caution">
    <text evidence="4">The sequence shown here is derived from an EMBL/GenBank/DDBJ whole genome shotgun (WGS) entry which is preliminary data.</text>
</comment>
<dbReference type="EMBL" id="QSEN01000011">
    <property type="protein sequence ID" value="RGZ75186.1"/>
    <property type="molecule type" value="Genomic_DNA"/>
</dbReference>
<dbReference type="EMBL" id="QSES01000016">
    <property type="protein sequence ID" value="RGZ91978.1"/>
    <property type="molecule type" value="Genomic_DNA"/>
</dbReference>
<evidence type="ECO:0000313" key="5">
    <source>
        <dbReference type="Proteomes" id="UP000266698"/>
    </source>
</evidence>
<dbReference type="RefSeq" id="WP_118375570.1">
    <property type="nucleotide sequence ID" value="NZ_JAQDCR010000031.1"/>
</dbReference>
<dbReference type="EMBL" id="QRPB01000016">
    <property type="protein sequence ID" value="RHL77213.1"/>
    <property type="molecule type" value="Genomic_DNA"/>
</dbReference>
<dbReference type="Proteomes" id="UP000283431">
    <property type="component" value="Unassembled WGS sequence"/>
</dbReference>
<proteinExistence type="predicted"/>